<dbReference type="CDD" id="cd00180">
    <property type="entry name" value="PKc"/>
    <property type="match status" value="1"/>
</dbReference>
<dbReference type="SUPFAM" id="SSF56112">
    <property type="entry name" value="Protein kinase-like (PK-like)"/>
    <property type="match status" value="1"/>
</dbReference>
<dbReference type="PANTHER" id="PTHR44167">
    <property type="entry name" value="OVARIAN-SPECIFIC SERINE/THREONINE-PROTEIN KINASE LOK-RELATED"/>
    <property type="match status" value="1"/>
</dbReference>
<dbReference type="EMBL" id="KN832997">
    <property type="protein sequence ID" value="KIM81753.1"/>
    <property type="molecule type" value="Genomic_DNA"/>
</dbReference>
<sequence length="365" mass="42722">MDRPSVVFDPARLMGGEVFWRDHYNWLHERGYELRPRYKPGWKPSWLSDKGKVLKDWDSCEDGRWLRLSYTICDATRISDGTYVTLKSINTSDHPYEIDISKFFSTKDLASDPHNHCVHIYDVLTVPDVKDRAILVMPLLRTCEDTPFQTFGEAVDFMRQLIKGLQFMHSHRVAHRDCCSANIMMDGSMFPRSWHPTEELMNRKYTGKATYYTRTQRPPKYYLIDFGISRRYDAKDLPVLEPQIHGADRTVPEFQDSFARCDPFPTDIYYLGNVFRMDFVQAKRGFEFMDPLVDRMVQDDPAKRPTMDEVAHTFDGIVKGLSTAKLRSRLISRDEANEDVLINIVSHWYRRLKYTLQGHPAVPSR</sequence>
<dbReference type="Proteomes" id="UP000054166">
    <property type="component" value="Unassembled WGS sequence"/>
</dbReference>
<dbReference type="PROSITE" id="PS50011">
    <property type="entry name" value="PROTEIN_KINASE_DOM"/>
    <property type="match status" value="1"/>
</dbReference>
<dbReference type="PANTHER" id="PTHR44167:SF24">
    <property type="entry name" value="SERINE_THREONINE-PROTEIN KINASE CHK2"/>
    <property type="match status" value="1"/>
</dbReference>
<feature type="domain" description="Protein kinase" evidence="1">
    <location>
        <begin position="54"/>
        <end position="350"/>
    </location>
</feature>
<evidence type="ECO:0000313" key="3">
    <source>
        <dbReference type="Proteomes" id="UP000054166"/>
    </source>
</evidence>
<protein>
    <recommendedName>
        <fullName evidence="1">Protein kinase domain-containing protein</fullName>
    </recommendedName>
</protein>
<keyword evidence="3" id="KW-1185">Reference proteome</keyword>
<evidence type="ECO:0000259" key="1">
    <source>
        <dbReference type="PROSITE" id="PS50011"/>
    </source>
</evidence>
<dbReference type="Gene3D" id="1.10.510.10">
    <property type="entry name" value="Transferase(Phosphotransferase) domain 1"/>
    <property type="match status" value="1"/>
</dbReference>
<proteinExistence type="predicted"/>
<dbReference type="GO" id="GO:0005524">
    <property type="term" value="F:ATP binding"/>
    <property type="evidence" value="ECO:0007669"/>
    <property type="project" value="InterPro"/>
</dbReference>
<dbReference type="GO" id="GO:0004672">
    <property type="term" value="F:protein kinase activity"/>
    <property type="evidence" value="ECO:0007669"/>
    <property type="project" value="InterPro"/>
</dbReference>
<dbReference type="OrthoDB" id="5987198at2759"/>
<dbReference type="STRING" id="765440.A0A0C3B692"/>
<evidence type="ECO:0000313" key="2">
    <source>
        <dbReference type="EMBL" id="KIM81753.1"/>
    </source>
</evidence>
<dbReference type="AlphaFoldDB" id="A0A0C3B692"/>
<dbReference type="SMART" id="SM00220">
    <property type="entry name" value="S_TKc"/>
    <property type="match status" value="1"/>
</dbReference>
<gene>
    <name evidence="2" type="ORF">PILCRDRAFT_821104</name>
</gene>
<dbReference type="InterPro" id="IPR000719">
    <property type="entry name" value="Prot_kinase_dom"/>
</dbReference>
<dbReference type="InParanoid" id="A0A0C3B692"/>
<dbReference type="HOGENOM" id="CLU_044121_2_1_1"/>
<dbReference type="InterPro" id="IPR011009">
    <property type="entry name" value="Kinase-like_dom_sf"/>
</dbReference>
<reference evidence="2 3" key="1">
    <citation type="submission" date="2014-04" db="EMBL/GenBank/DDBJ databases">
        <authorList>
            <consortium name="DOE Joint Genome Institute"/>
            <person name="Kuo A."/>
            <person name="Tarkka M."/>
            <person name="Buscot F."/>
            <person name="Kohler A."/>
            <person name="Nagy L.G."/>
            <person name="Floudas D."/>
            <person name="Copeland A."/>
            <person name="Barry K.W."/>
            <person name="Cichocki N."/>
            <person name="Veneault-Fourrey C."/>
            <person name="LaButti K."/>
            <person name="Lindquist E.A."/>
            <person name="Lipzen A."/>
            <person name="Lundell T."/>
            <person name="Morin E."/>
            <person name="Murat C."/>
            <person name="Sun H."/>
            <person name="Tunlid A."/>
            <person name="Henrissat B."/>
            <person name="Grigoriev I.V."/>
            <person name="Hibbett D.S."/>
            <person name="Martin F."/>
            <person name="Nordberg H.P."/>
            <person name="Cantor M.N."/>
            <person name="Hua S.X."/>
        </authorList>
    </citation>
    <scope>NUCLEOTIDE SEQUENCE [LARGE SCALE GENOMIC DNA]</scope>
    <source>
        <strain evidence="2 3">F 1598</strain>
    </source>
</reference>
<accession>A0A0C3B692</accession>
<dbReference type="Pfam" id="PF00069">
    <property type="entry name" value="Pkinase"/>
    <property type="match status" value="1"/>
</dbReference>
<name>A0A0C3B692_PILCF</name>
<reference evidence="3" key="2">
    <citation type="submission" date="2015-01" db="EMBL/GenBank/DDBJ databases">
        <title>Evolutionary Origins and Diversification of the Mycorrhizal Mutualists.</title>
        <authorList>
            <consortium name="DOE Joint Genome Institute"/>
            <consortium name="Mycorrhizal Genomics Consortium"/>
            <person name="Kohler A."/>
            <person name="Kuo A."/>
            <person name="Nagy L.G."/>
            <person name="Floudas D."/>
            <person name="Copeland A."/>
            <person name="Barry K.W."/>
            <person name="Cichocki N."/>
            <person name="Veneault-Fourrey C."/>
            <person name="LaButti K."/>
            <person name="Lindquist E.A."/>
            <person name="Lipzen A."/>
            <person name="Lundell T."/>
            <person name="Morin E."/>
            <person name="Murat C."/>
            <person name="Riley R."/>
            <person name="Ohm R."/>
            <person name="Sun H."/>
            <person name="Tunlid A."/>
            <person name="Henrissat B."/>
            <person name="Grigoriev I.V."/>
            <person name="Hibbett D.S."/>
            <person name="Martin F."/>
        </authorList>
    </citation>
    <scope>NUCLEOTIDE SEQUENCE [LARGE SCALE GENOMIC DNA]</scope>
    <source>
        <strain evidence="3">F 1598</strain>
    </source>
</reference>
<organism evidence="2 3">
    <name type="scientific">Piloderma croceum (strain F 1598)</name>
    <dbReference type="NCBI Taxonomy" id="765440"/>
    <lineage>
        <taxon>Eukaryota</taxon>
        <taxon>Fungi</taxon>
        <taxon>Dikarya</taxon>
        <taxon>Basidiomycota</taxon>
        <taxon>Agaricomycotina</taxon>
        <taxon>Agaricomycetes</taxon>
        <taxon>Agaricomycetidae</taxon>
        <taxon>Atheliales</taxon>
        <taxon>Atheliaceae</taxon>
        <taxon>Piloderma</taxon>
    </lineage>
</organism>